<evidence type="ECO:0000256" key="8">
    <source>
        <dbReference type="ARBA" id="ARBA00022741"/>
    </source>
</evidence>
<comment type="similarity">
    <text evidence="3">Belongs to the AIR synthase family.</text>
</comment>
<dbReference type="GO" id="GO:0005829">
    <property type="term" value="C:cytosol"/>
    <property type="evidence" value="ECO:0007669"/>
    <property type="project" value="TreeGrafter"/>
</dbReference>
<comment type="pathway">
    <text evidence="2">Purine metabolism; IMP biosynthesis via de novo pathway; 5-amino-1-(5-phospho-D-ribosyl)imidazole from N(2)-formyl-N(1)-(5-phospho-D-ribosyl)glycinamide: step 2/2.</text>
</comment>
<dbReference type="SUPFAM" id="SSF55326">
    <property type="entry name" value="PurM N-terminal domain-like"/>
    <property type="match status" value="1"/>
</dbReference>
<evidence type="ECO:0000256" key="5">
    <source>
        <dbReference type="ARBA" id="ARBA00020367"/>
    </source>
</evidence>
<proteinExistence type="inferred from homology"/>
<evidence type="ECO:0000256" key="11">
    <source>
        <dbReference type="ARBA" id="ARBA00031908"/>
    </source>
</evidence>
<keyword evidence="9" id="KW-0658">Purine biosynthesis</keyword>
<feature type="domain" description="PurM-like C-terminal" evidence="16">
    <location>
        <begin position="191"/>
        <end position="361"/>
    </location>
</feature>
<keyword evidence="7" id="KW-0436">Ligase</keyword>
<organism evidence="17">
    <name type="scientific">marine sediment metagenome</name>
    <dbReference type="NCBI Taxonomy" id="412755"/>
    <lineage>
        <taxon>unclassified sequences</taxon>
        <taxon>metagenomes</taxon>
        <taxon>ecological metagenomes</taxon>
    </lineage>
</organism>
<gene>
    <name evidence="17" type="ORF">LCGC14_1454530</name>
</gene>
<dbReference type="InterPro" id="IPR010918">
    <property type="entry name" value="PurM-like_C_dom"/>
</dbReference>
<dbReference type="GO" id="GO:0004637">
    <property type="term" value="F:phosphoribosylamine-glycine ligase activity"/>
    <property type="evidence" value="ECO:0007669"/>
    <property type="project" value="TreeGrafter"/>
</dbReference>
<evidence type="ECO:0000256" key="4">
    <source>
        <dbReference type="ARBA" id="ARBA00013047"/>
    </source>
</evidence>
<dbReference type="HAMAP" id="MF_00741">
    <property type="entry name" value="AIRS"/>
    <property type="match status" value="1"/>
</dbReference>
<evidence type="ECO:0000256" key="12">
    <source>
        <dbReference type="ARBA" id="ARBA00032931"/>
    </source>
</evidence>
<dbReference type="Pfam" id="PF02769">
    <property type="entry name" value="AIRS_C"/>
    <property type="match status" value="1"/>
</dbReference>
<dbReference type="GO" id="GO:0004641">
    <property type="term" value="F:phosphoribosylformylglycinamidine cyclo-ligase activity"/>
    <property type="evidence" value="ECO:0007669"/>
    <property type="project" value="UniProtKB-EC"/>
</dbReference>
<dbReference type="SUPFAM" id="SSF56042">
    <property type="entry name" value="PurM C-terminal domain-like"/>
    <property type="match status" value="1"/>
</dbReference>
<evidence type="ECO:0000256" key="13">
    <source>
        <dbReference type="ARBA" id="ARBA00033093"/>
    </source>
</evidence>
<feature type="domain" description="PurM-like N-terminal" evidence="15">
    <location>
        <begin position="74"/>
        <end position="179"/>
    </location>
</feature>
<dbReference type="GO" id="GO:0046084">
    <property type="term" value="P:adenine biosynthetic process"/>
    <property type="evidence" value="ECO:0007669"/>
    <property type="project" value="TreeGrafter"/>
</dbReference>
<accession>A0A0F9JHK4</accession>
<evidence type="ECO:0000256" key="9">
    <source>
        <dbReference type="ARBA" id="ARBA00022755"/>
    </source>
</evidence>
<dbReference type="PANTHER" id="PTHR10520:SF12">
    <property type="entry name" value="TRIFUNCTIONAL PURINE BIOSYNTHETIC PROTEIN ADENOSINE-3"/>
    <property type="match status" value="1"/>
</dbReference>
<dbReference type="Pfam" id="PF00586">
    <property type="entry name" value="AIRS"/>
    <property type="match status" value="1"/>
</dbReference>
<dbReference type="InterPro" id="IPR036921">
    <property type="entry name" value="PurM-like_N_sf"/>
</dbReference>
<keyword evidence="8" id="KW-0547">Nucleotide-binding</keyword>
<evidence type="ECO:0000256" key="1">
    <source>
        <dbReference type="ARBA" id="ARBA00004496"/>
    </source>
</evidence>
<evidence type="ECO:0000256" key="3">
    <source>
        <dbReference type="ARBA" id="ARBA00010280"/>
    </source>
</evidence>
<reference evidence="17" key="1">
    <citation type="journal article" date="2015" name="Nature">
        <title>Complex archaea that bridge the gap between prokaryotes and eukaryotes.</title>
        <authorList>
            <person name="Spang A."/>
            <person name="Saw J.H."/>
            <person name="Jorgensen S.L."/>
            <person name="Zaremba-Niedzwiedzka K."/>
            <person name="Martijn J."/>
            <person name="Lind A.E."/>
            <person name="van Eijk R."/>
            <person name="Schleper C."/>
            <person name="Guy L."/>
            <person name="Ettema T.J."/>
        </authorList>
    </citation>
    <scope>NUCLEOTIDE SEQUENCE</scope>
</reference>
<dbReference type="FunFam" id="3.90.650.10:FF:000011">
    <property type="entry name" value="Phosphoribosylformylglycinamidine cyclo-ligase"/>
    <property type="match status" value="1"/>
</dbReference>
<comment type="catalytic activity">
    <reaction evidence="14">
        <text>2-formamido-N(1)-(5-O-phospho-beta-D-ribosyl)acetamidine + ATP = 5-amino-1-(5-phospho-beta-D-ribosyl)imidazole + ADP + phosphate + H(+)</text>
        <dbReference type="Rhea" id="RHEA:23032"/>
        <dbReference type="ChEBI" id="CHEBI:15378"/>
        <dbReference type="ChEBI" id="CHEBI:30616"/>
        <dbReference type="ChEBI" id="CHEBI:43474"/>
        <dbReference type="ChEBI" id="CHEBI:137981"/>
        <dbReference type="ChEBI" id="CHEBI:147287"/>
        <dbReference type="ChEBI" id="CHEBI:456216"/>
        <dbReference type="EC" id="6.3.3.1"/>
    </reaction>
</comment>
<dbReference type="NCBIfam" id="TIGR00878">
    <property type="entry name" value="purM"/>
    <property type="match status" value="1"/>
</dbReference>
<dbReference type="FunFam" id="3.30.1330.10:FF:000001">
    <property type="entry name" value="Phosphoribosylformylglycinamidine cyclo-ligase"/>
    <property type="match status" value="1"/>
</dbReference>
<dbReference type="PANTHER" id="PTHR10520">
    <property type="entry name" value="TRIFUNCTIONAL PURINE BIOSYNTHETIC PROTEIN ADENOSINE-3-RELATED"/>
    <property type="match status" value="1"/>
</dbReference>
<dbReference type="InterPro" id="IPR004733">
    <property type="entry name" value="PurM_cligase"/>
</dbReference>
<dbReference type="Gene3D" id="3.90.650.10">
    <property type="entry name" value="PurM-like C-terminal domain"/>
    <property type="match status" value="1"/>
</dbReference>
<evidence type="ECO:0000259" key="16">
    <source>
        <dbReference type="Pfam" id="PF02769"/>
    </source>
</evidence>
<protein>
    <recommendedName>
        <fullName evidence="5">Phosphoribosylformylglycinamidine cyclo-ligase</fullName>
        <ecNumber evidence="4">6.3.3.1</ecNumber>
    </recommendedName>
    <alternativeName>
        <fullName evidence="12">AIR synthase</fullName>
    </alternativeName>
    <alternativeName>
        <fullName evidence="13">AIRS</fullName>
    </alternativeName>
    <alternativeName>
        <fullName evidence="11">Phosphoribosyl-aminoimidazole synthetase</fullName>
    </alternativeName>
</protein>
<evidence type="ECO:0000256" key="2">
    <source>
        <dbReference type="ARBA" id="ARBA00004686"/>
    </source>
</evidence>
<evidence type="ECO:0000256" key="10">
    <source>
        <dbReference type="ARBA" id="ARBA00022840"/>
    </source>
</evidence>
<dbReference type="EMBL" id="LAZR01010054">
    <property type="protein sequence ID" value="KKM69073.1"/>
    <property type="molecule type" value="Genomic_DNA"/>
</dbReference>
<dbReference type="Gene3D" id="3.30.1330.10">
    <property type="entry name" value="PurM-like, N-terminal domain"/>
    <property type="match status" value="1"/>
</dbReference>
<evidence type="ECO:0000256" key="14">
    <source>
        <dbReference type="ARBA" id="ARBA00049057"/>
    </source>
</evidence>
<dbReference type="GO" id="GO:0005524">
    <property type="term" value="F:ATP binding"/>
    <property type="evidence" value="ECO:0007669"/>
    <property type="project" value="UniProtKB-KW"/>
</dbReference>
<evidence type="ECO:0000256" key="7">
    <source>
        <dbReference type="ARBA" id="ARBA00022598"/>
    </source>
</evidence>
<dbReference type="AlphaFoldDB" id="A0A0F9JHK4"/>
<evidence type="ECO:0000313" key="17">
    <source>
        <dbReference type="EMBL" id="KKM69073.1"/>
    </source>
</evidence>
<keyword evidence="10" id="KW-0067">ATP-binding</keyword>
<evidence type="ECO:0000259" key="15">
    <source>
        <dbReference type="Pfam" id="PF00586"/>
    </source>
</evidence>
<dbReference type="CDD" id="cd02196">
    <property type="entry name" value="PurM"/>
    <property type="match status" value="1"/>
</dbReference>
<dbReference type="GO" id="GO:0006189">
    <property type="term" value="P:'de novo' IMP biosynthetic process"/>
    <property type="evidence" value="ECO:0007669"/>
    <property type="project" value="UniProtKB-UniPathway"/>
</dbReference>
<comment type="caution">
    <text evidence="17">The sequence shown here is derived from an EMBL/GenBank/DDBJ whole genome shotgun (WGS) entry which is preliminary data.</text>
</comment>
<dbReference type="EC" id="6.3.3.1" evidence="4"/>
<dbReference type="InterPro" id="IPR036676">
    <property type="entry name" value="PurM-like_C_sf"/>
</dbReference>
<keyword evidence="6" id="KW-0963">Cytoplasm</keyword>
<dbReference type="UniPathway" id="UPA00074">
    <property type="reaction ID" value="UER00129"/>
</dbReference>
<name>A0A0F9JHK4_9ZZZZ</name>
<sequence length="365" mass="40019">MGTPIISRKKMGKYVTYEQSGVSINANDQMVRQIYSCVTSTFGPRVIETRNGFAGMFRLDYDERLFKRNYKNPVLVACTDGVGTKVKLASQAKKYSTVGIDLVAMNVNDMLALGAEPLFFLDYLAVHKLEPKITAQIVKGIASGCQVADCALIAGETAEMPDIYREGDFDMAGFAVGVAERKKIINGKNIRKGDYILGLGSSGLHSNGYSLVRNICFKKAGLKMTDTLDELDGAVLGDVLLEPTRIYVRSIVKLLSQYKVKQVVHGMAHITGGGLVGNIPRVLPKDCNAVIRKTSWPKHKIFTFLQRKGPVEEAEMFKVFNMGIGFILIVAEDFANSITKKLSRSGEQVYKIGRVTTGAGKVVLK</sequence>
<dbReference type="InterPro" id="IPR016188">
    <property type="entry name" value="PurM-like_N"/>
</dbReference>
<evidence type="ECO:0000256" key="6">
    <source>
        <dbReference type="ARBA" id="ARBA00022490"/>
    </source>
</evidence>
<comment type="subcellular location">
    <subcellularLocation>
        <location evidence="1">Cytoplasm</location>
    </subcellularLocation>
</comment>